<keyword evidence="3" id="KW-0560">Oxidoreductase</keyword>
<evidence type="ECO:0000256" key="3">
    <source>
        <dbReference type="ARBA" id="ARBA00023002"/>
    </source>
</evidence>
<keyword evidence="4" id="KW-0175">Coiled coil</keyword>
<dbReference type="InterPro" id="IPR036249">
    <property type="entry name" value="Thioredoxin-like_sf"/>
</dbReference>
<dbReference type="AlphaFoldDB" id="A0A914EMT3"/>
<dbReference type="WBParaSite" id="ACRNAN_scaffold964.g14007.t1">
    <property type="protein sequence ID" value="ACRNAN_scaffold964.g14007.t1"/>
    <property type="gene ID" value="ACRNAN_scaffold964.g14007"/>
</dbReference>
<evidence type="ECO:0000256" key="4">
    <source>
        <dbReference type="SAM" id="Coils"/>
    </source>
</evidence>
<evidence type="ECO:0000313" key="5">
    <source>
        <dbReference type="Proteomes" id="UP000887540"/>
    </source>
</evidence>
<evidence type="ECO:0000313" key="6">
    <source>
        <dbReference type="WBParaSite" id="ACRNAN_scaffold964.g14007.t1"/>
    </source>
</evidence>
<name>A0A914EMT3_9BILA</name>
<organism evidence="5 6">
    <name type="scientific">Acrobeloides nanus</name>
    <dbReference type="NCBI Taxonomy" id="290746"/>
    <lineage>
        <taxon>Eukaryota</taxon>
        <taxon>Metazoa</taxon>
        <taxon>Ecdysozoa</taxon>
        <taxon>Nematoda</taxon>
        <taxon>Chromadorea</taxon>
        <taxon>Rhabditida</taxon>
        <taxon>Tylenchina</taxon>
        <taxon>Cephalobomorpha</taxon>
        <taxon>Cephaloboidea</taxon>
        <taxon>Cephalobidae</taxon>
        <taxon>Acrobeloides</taxon>
    </lineage>
</organism>
<dbReference type="PROSITE" id="PS51355">
    <property type="entry name" value="GLUTATHIONE_PEROXID_3"/>
    <property type="match status" value="1"/>
</dbReference>
<accession>A0A914EMT3</accession>
<reference evidence="6" key="1">
    <citation type="submission" date="2022-11" db="UniProtKB">
        <authorList>
            <consortium name="WormBaseParasite"/>
        </authorList>
    </citation>
    <scope>IDENTIFICATION</scope>
</reference>
<keyword evidence="5" id="KW-1185">Reference proteome</keyword>
<comment type="similarity">
    <text evidence="1">Belongs to the glutathione peroxidase family.</text>
</comment>
<dbReference type="GO" id="GO:0004601">
    <property type="term" value="F:peroxidase activity"/>
    <property type="evidence" value="ECO:0007669"/>
    <property type="project" value="UniProtKB-KW"/>
</dbReference>
<proteinExistence type="inferred from homology"/>
<dbReference type="GO" id="GO:0006979">
    <property type="term" value="P:response to oxidative stress"/>
    <property type="evidence" value="ECO:0007669"/>
    <property type="project" value="InterPro"/>
</dbReference>
<feature type="coiled-coil region" evidence="4">
    <location>
        <begin position="68"/>
        <end position="113"/>
    </location>
</feature>
<keyword evidence="2" id="KW-0575">Peroxidase</keyword>
<dbReference type="SUPFAM" id="SSF52833">
    <property type="entry name" value="Thioredoxin-like"/>
    <property type="match status" value="1"/>
</dbReference>
<dbReference type="InterPro" id="IPR000889">
    <property type="entry name" value="Glutathione_peroxidase"/>
</dbReference>
<protein>
    <submittedName>
        <fullName evidence="6">Glutathione peroxidase</fullName>
    </submittedName>
</protein>
<evidence type="ECO:0000256" key="1">
    <source>
        <dbReference type="ARBA" id="ARBA00006926"/>
    </source>
</evidence>
<evidence type="ECO:0000256" key="2">
    <source>
        <dbReference type="ARBA" id="ARBA00022559"/>
    </source>
</evidence>
<sequence length="137" mass="16794">MYDPIRTTDITWNFEKFLIDRQGRPRFRFHPTNWIGGKAIEDYLKKLLEEKEESRKNIDRDLWAQQIINQQQQNANRQQQQQQQIIDQQQQIIDQQQQNVNRQQQIINQQQQIFEKIANQQQQQQQQVSIFVINFEN</sequence>
<dbReference type="Proteomes" id="UP000887540">
    <property type="component" value="Unplaced"/>
</dbReference>
<dbReference type="Gene3D" id="3.40.30.10">
    <property type="entry name" value="Glutaredoxin"/>
    <property type="match status" value="1"/>
</dbReference>